<dbReference type="AlphaFoldDB" id="A0A830BAH3"/>
<name>A0A830BAH3_9LAMI</name>
<reference evidence="1" key="1">
    <citation type="submission" date="2020-07" db="EMBL/GenBank/DDBJ databases">
        <title>Ethylene signaling mediates host invasion by parasitic plants.</title>
        <authorList>
            <person name="Yoshida S."/>
        </authorList>
    </citation>
    <scope>NUCLEOTIDE SEQUENCE</scope>
    <source>
        <strain evidence="1">Okayama</strain>
    </source>
</reference>
<keyword evidence="2" id="KW-1185">Reference proteome</keyword>
<dbReference type="Proteomes" id="UP000653305">
    <property type="component" value="Unassembled WGS sequence"/>
</dbReference>
<dbReference type="PANTHER" id="PTHR36264">
    <property type="entry name" value="SET DOMAIN-CONTAINING PROTEIN"/>
    <property type="match status" value="1"/>
</dbReference>
<evidence type="ECO:0000313" key="1">
    <source>
        <dbReference type="EMBL" id="GFP79031.1"/>
    </source>
</evidence>
<protein>
    <submittedName>
        <fullName evidence="1">Uncharacterized protein</fullName>
    </submittedName>
</protein>
<organism evidence="1 2">
    <name type="scientific">Phtheirospermum japonicum</name>
    <dbReference type="NCBI Taxonomy" id="374723"/>
    <lineage>
        <taxon>Eukaryota</taxon>
        <taxon>Viridiplantae</taxon>
        <taxon>Streptophyta</taxon>
        <taxon>Embryophyta</taxon>
        <taxon>Tracheophyta</taxon>
        <taxon>Spermatophyta</taxon>
        <taxon>Magnoliopsida</taxon>
        <taxon>eudicotyledons</taxon>
        <taxon>Gunneridae</taxon>
        <taxon>Pentapetalae</taxon>
        <taxon>asterids</taxon>
        <taxon>lamiids</taxon>
        <taxon>Lamiales</taxon>
        <taxon>Orobanchaceae</taxon>
        <taxon>Orobanchaceae incertae sedis</taxon>
        <taxon>Phtheirospermum</taxon>
    </lineage>
</organism>
<comment type="caution">
    <text evidence="1">The sequence shown here is derived from an EMBL/GenBank/DDBJ whole genome shotgun (WGS) entry which is preliminary data.</text>
</comment>
<dbReference type="OrthoDB" id="911161at2759"/>
<gene>
    <name evidence="1" type="ORF">PHJA_000046600</name>
</gene>
<evidence type="ECO:0000313" key="2">
    <source>
        <dbReference type="Proteomes" id="UP000653305"/>
    </source>
</evidence>
<accession>A0A830BAH3</accession>
<dbReference type="EMBL" id="BMAC01000003">
    <property type="protein sequence ID" value="GFP79031.1"/>
    <property type="molecule type" value="Genomic_DNA"/>
</dbReference>
<sequence>MALQTLYSTKKTFYYNFFPTKAEEEHLKARKDEVQIPHDRILLEIRDMYQPGVVDLENPWLIKKTLSQYETVFGKLILSFNDTFEHVLRYWTLGMANYIALGQRVGVAVWDVTEGENPRKYQNNYGFYLQMMVNNDCFLSCLELIKDRGLKADDEICLYWDIKESSFMFKVVV</sequence>
<dbReference type="PANTHER" id="PTHR36264:SF5">
    <property type="entry name" value="SET DOMAIN-CONTAINING PROTEIN"/>
    <property type="match status" value="1"/>
</dbReference>
<proteinExistence type="predicted"/>